<dbReference type="GO" id="GO:0003887">
    <property type="term" value="F:DNA-directed DNA polymerase activity"/>
    <property type="evidence" value="ECO:0007669"/>
    <property type="project" value="UniProtKB-KW"/>
</dbReference>
<dbReference type="EC" id="2.7.7.7" evidence="1"/>
<evidence type="ECO:0000259" key="7">
    <source>
        <dbReference type="Pfam" id="PF00136"/>
    </source>
</evidence>
<dbReference type="Proteomes" id="UP000789759">
    <property type="component" value="Unassembled WGS sequence"/>
</dbReference>
<keyword evidence="9" id="KW-1185">Reference proteome</keyword>
<keyword evidence="2" id="KW-0808">Transferase</keyword>
<dbReference type="InterPro" id="IPR006134">
    <property type="entry name" value="DNA-dir_DNA_pol_B_multi_dom"/>
</dbReference>
<feature type="domain" description="DNA-directed DNA polymerase family B multifunctional" evidence="7">
    <location>
        <begin position="74"/>
        <end position="158"/>
    </location>
</feature>
<dbReference type="Pfam" id="PF00136">
    <property type="entry name" value="DNA_pol_B"/>
    <property type="match status" value="1"/>
</dbReference>
<reference evidence="8" key="1">
    <citation type="submission" date="2021-06" db="EMBL/GenBank/DDBJ databases">
        <authorList>
            <person name="Kallberg Y."/>
            <person name="Tangrot J."/>
            <person name="Rosling A."/>
        </authorList>
    </citation>
    <scope>NUCLEOTIDE SEQUENCE</scope>
    <source>
        <strain evidence="8">FL966</strain>
    </source>
</reference>
<dbReference type="PANTHER" id="PTHR10322:SF23">
    <property type="entry name" value="DNA POLYMERASE DELTA CATALYTIC SUBUNIT"/>
    <property type="match status" value="1"/>
</dbReference>
<accession>A0A9N9NBZ5</accession>
<organism evidence="8 9">
    <name type="scientific">Cetraspora pellucida</name>
    <dbReference type="NCBI Taxonomy" id="1433469"/>
    <lineage>
        <taxon>Eukaryota</taxon>
        <taxon>Fungi</taxon>
        <taxon>Fungi incertae sedis</taxon>
        <taxon>Mucoromycota</taxon>
        <taxon>Glomeromycotina</taxon>
        <taxon>Glomeromycetes</taxon>
        <taxon>Diversisporales</taxon>
        <taxon>Gigasporaceae</taxon>
        <taxon>Cetraspora</taxon>
    </lineage>
</organism>
<evidence type="ECO:0000256" key="1">
    <source>
        <dbReference type="ARBA" id="ARBA00012417"/>
    </source>
</evidence>
<dbReference type="AlphaFoldDB" id="A0A9N9NBZ5"/>
<dbReference type="GO" id="GO:0003677">
    <property type="term" value="F:DNA binding"/>
    <property type="evidence" value="ECO:0007669"/>
    <property type="project" value="UniProtKB-KW"/>
</dbReference>
<dbReference type="InterPro" id="IPR050240">
    <property type="entry name" value="DNA_pol_type-B"/>
</dbReference>
<evidence type="ECO:0000256" key="6">
    <source>
        <dbReference type="ARBA" id="ARBA00049244"/>
    </source>
</evidence>
<gene>
    <name evidence="8" type="ORF">CPELLU_LOCUS13035</name>
</gene>
<comment type="catalytic activity">
    <reaction evidence="6">
        <text>DNA(n) + a 2'-deoxyribonucleoside 5'-triphosphate = DNA(n+1) + diphosphate</text>
        <dbReference type="Rhea" id="RHEA:22508"/>
        <dbReference type="Rhea" id="RHEA-COMP:17339"/>
        <dbReference type="Rhea" id="RHEA-COMP:17340"/>
        <dbReference type="ChEBI" id="CHEBI:33019"/>
        <dbReference type="ChEBI" id="CHEBI:61560"/>
        <dbReference type="ChEBI" id="CHEBI:173112"/>
        <dbReference type="EC" id="2.7.7.7"/>
    </reaction>
</comment>
<sequence>MLEKLSDQLSKLINIPFSNCLNAFQVSESMLEDYVIELAYYCSVDTLCLHKLNLKRNIISDYVQRARIAYVTISKCLIRNLLSRYASPKKILVSSRRKRIVEQGMYDGGLVITPIKNIKRPVADVDFTSYYPHAIIQNNISLEKHVSKDSTNPHLNVVIDNDIVYGKFLPHDNDINNIDIMALICKELLEK</sequence>
<dbReference type="SUPFAM" id="SSF56672">
    <property type="entry name" value="DNA/RNA polymerases"/>
    <property type="match status" value="1"/>
</dbReference>
<dbReference type="Gene3D" id="3.90.1600.10">
    <property type="entry name" value="Palm domain of DNA polymerase"/>
    <property type="match status" value="1"/>
</dbReference>
<dbReference type="InterPro" id="IPR023211">
    <property type="entry name" value="DNA_pol_palm_dom_sf"/>
</dbReference>
<evidence type="ECO:0000313" key="8">
    <source>
        <dbReference type="EMBL" id="CAG8723429.1"/>
    </source>
</evidence>
<dbReference type="GO" id="GO:0000166">
    <property type="term" value="F:nucleotide binding"/>
    <property type="evidence" value="ECO:0007669"/>
    <property type="project" value="InterPro"/>
</dbReference>
<protein>
    <recommendedName>
        <fullName evidence="1">DNA-directed DNA polymerase</fullName>
        <ecNumber evidence="1">2.7.7.7</ecNumber>
    </recommendedName>
</protein>
<keyword evidence="5" id="KW-0238">DNA-binding</keyword>
<dbReference type="InterPro" id="IPR043502">
    <property type="entry name" value="DNA/RNA_pol_sf"/>
</dbReference>
<dbReference type="OrthoDB" id="2439833at2759"/>
<dbReference type="PANTHER" id="PTHR10322">
    <property type="entry name" value="DNA POLYMERASE CATALYTIC SUBUNIT"/>
    <property type="match status" value="1"/>
</dbReference>
<evidence type="ECO:0000256" key="4">
    <source>
        <dbReference type="ARBA" id="ARBA00022932"/>
    </source>
</evidence>
<evidence type="ECO:0000256" key="5">
    <source>
        <dbReference type="ARBA" id="ARBA00023125"/>
    </source>
</evidence>
<evidence type="ECO:0000256" key="2">
    <source>
        <dbReference type="ARBA" id="ARBA00022679"/>
    </source>
</evidence>
<keyword evidence="3" id="KW-0548">Nucleotidyltransferase</keyword>
<evidence type="ECO:0000313" key="9">
    <source>
        <dbReference type="Proteomes" id="UP000789759"/>
    </source>
</evidence>
<dbReference type="EMBL" id="CAJVQA010013321">
    <property type="protein sequence ID" value="CAG8723429.1"/>
    <property type="molecule type" value="Genomic_DNA"/>
</dbReference>
<proteinExistence type="predicted"/>
<evidence type="ECO:0000256" key="3">
    <source>
        <dbReference type="ARBA" id="ARBA00022695"/>
    </source>
</evidence>
<name>A0A9N9NBZ5_9GLOM</name>
<keyword evidence="4" id="KW-0239">DNA-directed DNA polymerase</keyword>
<comment type="caution">
    <text evidence="8">The sequence shown here is derived from an EMBL/GenBank/DDBJ whole genome shotgun (WGS) entry which is preliminary data.</text>
</comment>